<dbReference type="AlphaFoldDB" id="A0A699ZHV5"/>
<reference evidence="1 2" key="1">
    <citation type="submission" date="2020-02" db="EMBL/GenBank/DDBJ databases">
        <title>Draft genome sequence of Haematococcus lacustris strain NIES-144.</title>
        <authorList>
            <person name="Morimoto D."/>
            <person name="Nakagawa S."/>
            <person name="Yoshida T."/>
            <person name="Sawayama S."/>
        </authorList>
    </citation>
    <scope>NUCLEOTIDE SEQUENCE [LARGE SCALE GENOMIC DNA]</scope>
    <source>
        <strain evidence="1 2">NIES-144</strain>
    </source>
</reference>
<proteinExistence type="predicted"/>
<dbReference type="EMBL" id="BLLF01000823">
    <property type="protein sequence ID" value="GFH15232.1"/>
    <property type="molecule type" value="Genomic_DNA"/>
</dbReference>
<comment type="caution">
    <text evidence="1">The sequence shown here is derived from an EMBL/GenBank/DDBJ whole genome shotgun (WGS) entry which is preliminary data.</text>
</comment>
<name>A0A699ZHV5_HAELA</name>
<organism evidence="1 2">
    <name type="scientific">Haematococcus lacustris</name>
    <name type="common">Green alga</name>
    <name type="synonym">Haematococcus pluvialis</name>
    <dbReference type="NCBI Taxonomy" id="44745"/>
    <lineage>
        <taxon>Eukaryota</taxon>
        <taxon>Viridiplantae</taxon>
        <taxon>Chlorophyta</taxon>
        <taxon>core chlorophytes</taxon>
        <taxon>Chlorophyceae</taxon>
        <taxon>CS clade</taxon>
        <taxon>Chlamydomonadales</taxon>
        <taxon>Haematococcaceae</taxon>
        <taxon>Haematococcus</taxon>
    </lineage>
</organism>
<protein>
    <submittedName>
        <fullName evidence="1">Uncharacterized protein</fullName>
    </submittedName>
</protein>
<feature type="non-terminal residue" evidence="1">
    <location>
        <position position="37"/>
    </location>
</feature>
<evidence type="ECO:0000313" key="2">
    <source>
        <dbReference type="Proteomes" id="UP000485058"/>
    </source>
</evidence>
<gene>
    <name evidence="1" type="ORF">HaLaN_11425</name>
</gene>
<accession>A0A699ZHV5</accession>
<dbReference type="Proteomes" id="UP000485058">
    <property type="component" value="Unassembled WGS sequence"/>
</dbReference>
<evidence type="ECO:0000313" key="1">
    <source>
        <dbReference type="EMBL" id="GFH15232.1"/>
    </source>
</evidence>
<sequence length="37" mass="4422">MAYPDFFSKSLLNELGPRFSYARDRQLLHCLLDYDPE</sequence>
<feature type="non-terminal residue" evidence="1">
    <location>
        <position position="1"/>
    </location>
</feature>
<keyword evidence="2" id="KW-1185">Reference proteome</keyword>